<dbReference type="InterPro" id="IPR030678">
    <property type="entry name" value="Peptide/Ni-bd"/>
</dbReference>
<dbReference type="Proteomes" id="UP001234343">
    <property type="component" value="Unassembled WGS sequence"/>
</dbReference>
<dbReference type="Gene3D" id="3.90.76.10">
    <property type="entry name" value="Dipeptide-binding Protein, Domain 1"/>
    <property type="match status" value="1"/>
</dbReference>
<keyword evidence="5" id="KW-1185">Reference proteome</keyword>
<dbReference type="EMBL" id="JAUCBP010000006">
    <property type="protein sequence ID" value="MDM7860084.1"/>
    <property type="molecule type" value="Genomic_DNA"/>
</dbReference>
<evidence type="ECO:0000256" key="2">
    <source>
        <dbReference type="ARBA" id="ARBA00022729"/>
    </source>
</evidence>
<dbReference type="PROSITE" id="PS51257">
    <property type="entry name" value="PROKAR_LIPOPROTEIN"/>
    <property type="match status" value="1"/>
</dbReference>
<dbReference type="Pfam" id="PF00496">
    <property type="entry name" value="SBP_bac_5"/>
    <property type="match status" value="1"/>
</dbReference>
<gene>
    <name evidence="4" type="ORF">QTP81_05690</name>
</gene>
<comment type="caution">
    <text evidence="4">The sequence shown here is derived from an EMBL/GenBank/DDBJ whole genome shotgun (WGS) entry which is preliminary data.</text>
</comment>
<dbReference type="RefSeq" id="WP_289364311.1">
    <property type="nucleotide sequence ID" value="NZ_JAUCBP010000006.1"/>
</dbReference>
<sequence>MINGLRFFAFVVVSATISACSPVSNSDIKVNGLVFCSESNPSSFNPQLDTSGTTADASAHQIYDRLLDFDTESGNIVPGLADSWLVSGDGLVYTFQLKRRVAFHTTPYFTPTRTFNADDVLFSINRWRQVEHPYHKVSGGFYPYFQSLDLADNIVAVKRINGYRVEIHLAQPDSSFLANLATDFAVVLSAEYGQQLIEQGTPSAIDNRPIGTGPYKFVEYRPNHFIRFERHDDYWRGKVNQAQLVFDITPRSALRLAKLITGECDISVFPAQSELDVIRDNRDLELLEKPGLNVGFWAFNTQKPPFDNPDVRRALAMAIDKNTLLDTVYFDSARRATSLLPPSSWAHQSNADDINYNPVQARRLLQASGIEPGFEMTLWAMPVQRAYNPNAMKMARLMQSYLKDVGVEATIVSYDWTTFRNNLQQGLHDSVLIGWSADNVDPDNFYRPLLTCSAIPTGTNRAMWCNPAYDELIEQALLVNDTERRKQIYAQANRMLYEQMPLMPIAHAFRFQAQRNNVNNLTINTYGGVRLGGVVKQYD</sequence>
<protein>
    <submittedName>
        <fullName evidence="4">ABC transporter substrate-binding protein</fullName>
    </submittedName>
</protein>
<dbReference type="InterPro" id="IPR039424">
    <property type="entry name" value="SBP_5"/>
</dbReference>
<dbReference type="CDD" id="cd08493">
    <property type="entry name" value="PBP2_DppA_like"/>
    <property type="match status" value="1"/>
</dbReference>
<comment type="similarity">
    <text evidence="1">Belongs to the bacterial solute-binding protein 5 family.</text>
</comment>
<accession>A0ABT7SX03</accession>
<reference evidence="4 5" key="1">
    <citation type="submission" date="2023-06" db="EMBL/GenBank/DDBJ databases">
        <title>Alteromonas sp. ASW11-36 isolated from intertidal sand.</title>
        <authorList>
            <person name="Li Y."/>
        </authorList>
    </citation>
    <scope>NUCLEOTIDE SEQUENCE [LARGE SCALE GENOMIC DNA]</scope>
    <source>
        <strain evidence="4 5">ASW11-36</strain>
    </source>
</reference>
<dbReference type="Gene3D" id="3.10.105.10">
    <property type="entry name" value="Dipeptide-binding Protein, Domain 3"/>
    <property type="match status" value="1"/>
</dbReference>
<evidence type="ECO:0000256" key="1">
    <source>
        <dbReference type="ARBA" id="ARBA00005695"/>
    </source>
</evidence>
<feature type="domain" description="Solute-binding protein family 5" evidence="3">
    <location>
        <begin position="75"/>
        <end position="454"/>
    </location>
</feature>
<dbReference type="PANTHER" id="PTHR30290">
    <property type="entry name" value="PERIPLASMIC BINDING COMPONENT OF ABC TRANSPORTER"/>
    <property type="match status" value="1"/>
</dbReference>
<dbReference type="PIRSF" id="PIRSF002741">
    <property type="entry name" value="MppA"/>
    <property type="match status" value="1"/>
</dbReference>
<dbReference type="PANTHER" id="PTHR30290:SF38">
    <property type="entry name" value="D,D-DIPEPTIDE-BINDING PERIPLASMIC PROTEIN DDPA-RELATED"/>
    <property type="match status" value="1"/>
</dbReference>
<name>A0ABT7SX03_9ALTE</name>
<dbReference type="Gene3D" id="3.40.190.10">
    <property type="entry name" value="Periplasmic binding protein-like II"/>
    <property type="match status" value="1"/>
</dbReference>
<organism evidence="4 5">
    <name type="scientific">Alteromonas arenosi</name>
    <dbReference type="NCBI Taxonomy" id="3055817"/>
    <lineage>
        <taxon>Bacteria</taxon>
        <taxon>Pseudomonadati</taxon>
        <taxon>Pseudomonadota</taxon>
        <taxon>Gammaproteobacteria</taxon>
        <taxon>Alteromonadales</taxon>
        <taxon>Alteromonadaceae</taxon>
        <taxon>Alteromonas/Salinimonas group</taxon>
        <taxon>Alteromonas</taxon>
    </lineage>
</organism>
<proteinExistence type="inferred from homology"/>
<evidence type="ECO:0000313" key="5">
    <source>
        <dbReference type="Proteomes" id="UP001234343"/>
    </source>
</evidence>
<dbReference type="SUPFAM" id="SSF53850">
    <property type="entry name" value="Periplasmic binding protein-like II"/>
    <property type="match status" value="1"/>
</dbReference>
<keyword evidence="2" id="KW-0732">Signal</keyword>
<evidence type="ECO:0000313" key="4">
    <source>
        <dbReference type="EMBL" id="MDM7860084.1"/>
    </source>
</evidence>
<dbReference type="InterPro" id="IPR000914">
    <property type="entry name" value="SBP_5_dom"/>
</dbReference>
<evidence type="ECO:0000259" key="3">
    <source>
        <dbReference type="Pfam" id="PF00496"/>
    </source>
</evidence>